<dbReference type="eggNOG" id="ENOG5033P1E">
    <property type="taxonomic scope" value="Bacteria"/>
</dbReference>
<dbReference type="OrthoDB" id="9255808at2"/>
<evidence type="ECO:0000313" key="2">
    <source>
        <dbReference type="Proteomes" id="UP000005380"/>
    </source>
</evidence>
<accession>W0DX60</accession>
<keyword evidence="2" id="KW-1185">Reference proteome</keyword>
<dbReference type="HOGENOM" id="CLU_2539140_0_0_6"/>
<dbReference type="STRING" id="717772.THIAE_08880"/>
<organism evidence="1 2">
    <name type="scientific">Thiomicrospira aerophila AL3</name>
    <dbReference type="NCBI Taxonomy" id="717772"/>
    <lineage>
        <taxon>Bacteria</taxon>
        <taxon>Pseudomonadati</taxon>
        <taxon>Pseudomonadota</taxon>
        <taxon>Gammaproteobacteria</taxon>
        <taxon>Thiotrichales</taxon>
        <taxon>Piscirickettsiaceae</taxon>
        <taxon>Thiomicrospira</taxon>
    </lineage>
</organism>
<sequence>MQVVNSSDILRKPALLSSPEILYIEDGRKHVLKSVLLPIDLYETVREQIEAELYLRENAKALGADAYAEFKEIEVVAEDFAK</sequence>
<dbReference type="AlphaFoldDB" id="W0DX60"/>
<proteinExistence type="predicted"/>
<dbReference type="KEGG" id="tao:THIAE_08880"/>
<dbReference type="Proteomes" id="UP000005380">
    <property type="component" value="Chromosome"/>
</dbReference>
<evidence type="ECO:0000313" key="1">
    <source>
        <dbReference type="EMBL" id="AHF01853.1"/>
    </source>
</evidence>
<reference evidence="1 2" key="1">
    <citation type="submission" date="2013-12" db="EMBL/GenBank/DDBJ databases">
        <authorList>
            <consortium name="DOE Joint Genome Institute"/>
            <person name="Kappler U."/>
            <person name="Huntemann M."/>
            <person name="Han J."/>
            <person name="Chen A."/>
            <person name="Kyrpides N."/>
            <person name="Mavromatis K."/>
            <person name="Markowitz V."/>
            <person name="Palaniappan K."/>
            <person name="Ivanova N."/>
            <person name="Schaumberg A."/>
            <person name="Pati A."/>
            <person name="Liolios K."/>
            <person name="Nordberg H.P."/>
            <person name="Cantor M.N."/>
            <person name="Hua S.X."/>
            <person name="Woyke T."/>
        </authorList>
    </citation>
    <scope>NUCLEOTIDE SEQUENCE [LARGE SCALE GENOMIC DNA]</scope>
    <source>
        <strain evidence="2">AL2</strain>
    </source>
</reference>
<protein>
    <submittedName>
        <fullName evidence="1">Uncharacterized protein</fullName>
    </submittedName>
</protein>
<gene>
    <name evidence="1" type="ORF">THIAE_08880</name>
</gene>
<dbReference type="EMBL" id="CP007030">
    <property type="protein sequence ID" value="AHF01853.1"/>
    <property type="molecule type" value="Genomic_DNA"/>
</dbReference>
<name>W0DX60_9GAMM</name>
<dbReference type="InParanoid" id="W0DX60"/>